<evidence type="ECO:0008006" key="4">
    <source>
        <dbReference type="Google" id="ProtNLM"/>
    </source>
</evidence>
<evidence type="ECO:0000256" key="1">
    <source>
        <dbReference type="SAM" id="SignalP"/>
    </source>
</evidence>
<protein>
    <recommendedName>
        <fullName evidence="4">Lipoprotein</fullName>
    </recommendedName>
</protein>
<dbReference type="Proteomes" id="UP000602076">
    <property type="component" value="Unassembled WGS sequence"/>
</dbReference>
<organism evidence="2 3">
    <name type="scientific">Peribacillus faecalis</name>
    <dbReference type="NCBI Taxonomy" id="2772559"/>
    <lineage>
        <taxon>Bacteria</taxon>
        <taxon>Bacillati</taxon>
        <taxon>Bacillota</taxon>
        <taxon>Bacilli</taxon>
        <taxon>Bacillales</taxon>
        <taxon>Bacillaceae</taxon>
        <taxon>Peribacillus</taxon>
    </lineage>
</organism>
<dbReference type="EMBL" id="JACXSI010000046">
    <property type="protein sequence ID" value="MBD3109895.1"/>
    <property type="molecule type" value="Genomic_DNA"/>
</dbReference>
<feature type="chain" id="PRO_5038454150" description="Lipoprotein" evidence="1">
    <location>
        <begin position="19"/>
        <end position="128"/>
    </location>
</feature>
<evidence type="ECO:0000313" key="2">
    <source>
        <dbReference type="EMBL" id="MBD3109895.1"/>
    </source>
</evidence>
<keyword evidence="1" id="KW-0732">Signal</keyword>
<accession>A0A927HBM0</accession>
<dbReference type="PROSITE" id="PS51257">
    <property type="entry name" value="PROKAR_LIPOPROTEIN"/>
    <property type="match status" value="1"/>
</dbReference>
<evidence type="ECO:0000313" key="3">
    <source>
        <dbReference type="Proteomes" id="UP000602076"/>
    </source>
</evidence>
<reference evidence="2" key="1">
    <citation type="submission" date="2020-09" db="EMBL/GenBank/DDBJ databases">
        <title>Bacillus faecalis sp. nov., a moderately halophilic bacterium isolated from cow faeces.</title>
        <authorList>
            <person name="Jiang L."/>
            <person name="Lee J."/>
        </authorList>
    </citation>
    <scope>NUCLEOTIDE SEQUENCE</scope>
    <source>
        <strain evidence="2">AGMB 02131</strain>
    </source>
</reference>
<dbReference type="AlphaFoldDB" id="A0A927HBM0"/>
<dbReference type="RefSeq" id="WP_190999429.1">
    <property type="nucleotide sequence ID" value="NZ_JACXSI010000046.1"/>
</dbReference>
<feature type="signal peptide" evidence="1">
    <location>
        <begin position="1"/>
        <end position="18"/>
    </location>
</feature>
<gene>
    <name evidence="2" type="ORF">IEO70_16265</name>
</gene>
<sequence length="128" mass="15270">MKKLSTLMIIICLFGLLAGCTFNENQITIQKKERKEEYRIVAYKNKIDDTTAVNIQEMLNSDEWVKGGKQQQKPDYKFYFNLYTSEKRMVYLIRIKNEIVTIQPENEYIYLTLNKTNSKEMLDFLKSF</sequence>
<name>A0A927HBM0_9BACI</name>
<comment type="caution">
    <text evidence="2">The sequence shown here is derived from an EMBL/GenBank/DDBJ whole genome shotgun (WGS) entry which is preliminary data.</text>
</comment>
<keyword evidence="3" id="KW-1185">Reference proteome</keyword>
<proteinExistence type="predicted"/>